<feature type="transmembrane region" description="Helical" evidence="2">
    <location>
        <begin position="514"/>
        <end position="533"/>
    </location>
</feature>
<name>A0AAV2YKR5_9STRA</name>
<accession>A0AAV2YKR5</accession>
<feature type="transmembrane region" description="Helical" evidence="2">
    <location>
        <begin position="635"/>
        <end position="656"/>
    </location>
</feature>
<evidence type="ECO:0000259" key="3">
    <source>
        <dbReference type="Pfam" id="PF00892"/>
    </source>
</evidence>
<feature type="transmembrane region" description="Helical" evidence="2">
    <location>
        <begin position="707"/>
        <end position="730"/>
    </location>
</feature>
<dbReference type="AlphaFoldDB" id="A0AAV2YKR5"/>
<dbReference type="PANTHER" id="PTHR22911:SF79">
    <property type="entry name" value="MOBA-LIKE NTP TRANSFERASE DOMAIN-CONTAINING PROTEIN"/>
    <property type="match status" value="1"/>
</dbReference>
<reference evidence="4" key="2">
    <citation type="journal article" date="2023" name="Microbiol Resour">
        <title>Decontamination and Annotation of the Draft Genome Sequence of the Oomycete Lagenidium giganteum ARSEF 373.</title>
        <authorList>
            <person name="Morgan W.R."/>
            <person name="Tartar A."/>
        </authorList>
    </citation>
    <scope>NUCLEOTIDE SEQUENCE</scope>
    <source>
        <strain evidence="4">ARSEF 373</strain>
    </source>
</reference>
<feature type="transmembrane region" description="Helical" evidence="2">
    <location>
        <begin position="605"/>
        <end position="623"/>
    </location>
</feature>
<feature type="domain" description="EamA" evidence="3">
    <location>
        <begin position="484"/>
        <end position="621"/>
    </location>
</feature>
<feature type="transmembrane region" description="Helical" evidence="2">
    <location>
        <begin position="742"/>
        <end position="764"/>
    </location>
</feature>
<dbReference type="InterPro" id="IPR000620">
    <property type="entry name" value="EamA_dom"/>
</dbReference>
<feature type="transmembrane region" description="Helical" evidence="2">
    <location>
        <begin position="482"/>
        <end position="502"/>
    </location>
</feature>
<feature type="transmembrane region" description="Helical" evidence="2">
    <location>
        <begin position="770"/>
        <end position="790"/>
    </location>
</feature>
<gene>
    <name evidence="4" type="ORF">N0F65_003442</name>
</gene>
<dbReference type="Gene3D" id="3.90.550.10">
    <property type="entry name" value="Spore Coat Polysaccharide Biosynthesis Protein SpsA, Chain A"/>
    <property type="match status" value="1"/>
</dbReference>
<evidence type="ECO:0000313" key="5">
    <source>
        <dbReference type="Proteomes" id="UP001146120"/>
    </source>
</evidence>
<evidence type="ECO:0000313" key="4">
    <source>
        <dbReference type="EMBL" id="DAZ94413.1"/>
    </source>
</evidence>
<feature type="region of interest" description="Disordered" evidence="1">
    <location>
        <begin position="330"/>
        <end position="355"/>
    </location>
</feature>
<keyword evidence="2" id="KW-0472">Membrane</keyword>
<protein>
    <recommendedName>
        <fullName evidence="3">EamA domain-containing protein</fullName>
    </recommendedName>
</protein>
<dbReference type="GO" id="GO:0016020">
    <property type="term" value="C:membrane"/>
    <property type="evidence" value="ECO:0007669"/>
    <property type="project" value="InterPro"/>
</dbReference>
<dbReference type="Pfam" id="PF00892">
    <property type="entry name" value="EamA"/>
    <property type="match status" value="1"/>
</dbReference>
<keyword evidence="5" id="KW-1185">Reference proteome</keyword>
<dbReference type="Proteomes" id="UP001146120">
    <property type="component" value="Unassembled WGS sequence"/>
</dbReference>
<organism evidence="4 5">
    <name type="scientific">Lagenidium giganteum</name>
    <dbReference type="NCBI Taxonomy" id="4803"/>
    <lineage>
        <taxon>Eukaryota</taxon>
        <taxon>Sar</taxon>
        <taxon>Stramenopiles</taxon>
        <taxon>Oomycota</taxon>
        <taxon>Peronosporomycetes</taxon>
        <taxon>Pythiales</taxon>
        <taxon>Pythiaceae</taxon>
    </lineage>
</organism>
<evidence type="ECO:0000256" key="1">
    <source>
        <dbReference type="SAM" id="MobiDB-lite"/>
    </source>
</evidence>
<proteinExistence type="predicted"/>
<dbReference type="SUPFAM" id="SSF53448">
    <property type="entry name" value="Nucleotide-diphospho-sugar transferases"/>
    <property type="match status" value="1"/>
</dbReference>
<feature type="transmembrane region" description="Helical" evidence="2">
    <location>
        <begin position="668"/>
        <end position="687"/>
    </location>
</feature>
<comment type="caution">
    <text evidence="4">The sequence shown here is derived from an EMBL/GenBank/DDBJ whole genome shotgun (WGS) entry which is preliminary data.</text>
</comment>
<dbReference type="InterPro" id="IPR029044">
    <property type="entry name" value="Nucleotide-diphossugar_trans"/>
</dbReference>
<dbReference type="SUPFAM" id="SSF103481">
    <property type="entry name" value="Multidrug resistance efflux transporter EmrE"/>
    <property type="match status" value="1"/>
</dbReference>
<dbReference type="EMBL" id="DAKRPA010000252">
    <property type="protein sequence ID" value="DAZ94413.1"/>
    <property type="molecule type" value="Genomic_DNA"/>
</dbReference>
<keyword evidence="2" id="KW-1133">Transmembrane helix</keyword>
<keyword evidence="2" id="KW-0812">Transmembrane</keyword>
<evidence type="ECO:0000256" key="2">
    <source>
        <dbReference type="SAM" id="Phobius"/>
    </source>
</evidence>
<sequence>MAAGQRQQIYAFDLQNVSERVHMTRSELVRGLCEFQEHIDNNDDVAIPWARELTPITEEDVQQQVVVMVSSRTIEWQGEEVLSALFPLETEDTVIERILDELVATSIVDTIVLCLPQESEAVLEWIEQICDAIIPSQMLVEYVFLPESWTHDDPRALLHVAMHLDAARSFLLLDADRVFPARTIEIMAQQHFQHKATHFLALVDDSLKADDDSPLPMGIYNCGPTFLTTLKRALYTEQDAPRGQGLAEYLTKSQALERECITASACGPFTWKSLQEDNQEQPRFVDVFVPASARTRGSRRKSSRLEELIPEDSALHAQLDKYAALRVPIRRQSRSSKTPSQATSTTPLVQLPPMDGAESDLEATALSDSDAHDHGGNAMPYGLRPSPALVIEVETHGPKPMAVHVDEVILALPTEGSRGPGFADGAASQSSSPNTRTAPLPLLQRIAHMPSDVQEVKIEAVEAPHTAKRLSLQLVVTKEVPFVGYAVILTALVAVSSQGAALDLLVDVPPLLKLFWRMTGASLAFAPFVWQSVTRRGRAGTPNLPPMTPNMMGLFALCVCSYALYNASFLVALSMTSVGHTYIFSTCHSLLMVFGKLVTRQSVGLIEVVGAIIGFAGGAIVAVDHNDQGTLGAQPATVAGDMVAFAGAFAGMIYLLTAKQLRTHVSIWTFLFSLVAGVATLLLPVLVCFSTELGGIQVWSMDPQRGLFGWVHHLPIEAYVVLIGSFAGTMGFIRSMKYFDPLVVSVTMLMEPVVATIIGIFLGVDALPGLATFVGGAAVLFGCYLVLTAARSSTTKVDISDALRCPPFVTRAREPPQHQLDAGTAANYGSTWDV</sequence>
<feature type="compositionally biased region" description="Polar residues" evidence="1">
    <location>
        <begin position="335"/>
        <end position="348"/>
    </location>
</feature>
<dbReference type="PANTHER" id="PTHR22911">
    <property type="entry name" value="ACYL-MALONYL CONDENSING ENZYME-RELATED"/>
    <property type="match status" value="1"/>
</dbReference>
<dbReference type="InterPro" id="IPR037185">
    <property type="entry name" value="EmrE-like"/>
</dbReference>
<reference evidence="4" key="1">
    <citation type="submission" date="2022-11" db="EMBL/GenBank/DDBJ databases">
        <authorList>
            <person name="Morgan W.R."/>
            <person name="Tartar A."/>
        </authorList>
    </citation>
    <scope>NUCLEOTIDE SEQUENCE</scope>
    <source>
        <strain evidence="4">ARSEF 373</strain>
    </source>
</reference>
<feature type="transmembrane region" description="Helical" evidence="2">
    <location>
        <begin position="554"/>
        <end position="575"/>
    </location>
</feature>